<protein>
    <submittedName>
        <fullName evidence="2">Uncharacterized protein</fullName>
    </submittedName>
</protein>
<name>A0A835YIG0_9STRA</name>
<dbReference type="AlphaFoldDB" id="A0A835YIG0"/>
<accession>A0A835YIG0</accession>
<feature type="region of interest" description="Disordered" evidence="1">
    <location>
        <begin position="63"/>
        <end position="108"/>
    </location>
</feature>
<dbReference type="EMBL" id="JAFCMP010000555">
    <property type="protein sequence ID" value="KAG5175048.1"/>
    <property type="molecule type" value="Genomic_DNA"/>
</dbReference>
<reference evidence="2" key="1">
    <citation type="submission" date="2021-02" db="EMBL/GenBank/DDBJ databases">
        <title>First Annotated Genome of the Yellow-green Alga Tribonema minus.</title>
        <authorList>
            <person name="Mahan K.M."/>
        </authorList>
    </citation>
    <scope>NUCLEOTIDE SEQUENCE</scope>
    <source>
        <strain evidence="2">UTEX B ZZ1240</strain>
    </source>
</reference>
<proteinExistence type="predicted"/>
<feature type="compositionally biased region" description="Basic residues" evidence="1">
    <location>
        <begin position="81"/>
        <end position="91"/>
    </location>
</feature>
<gene>
    <name evidence="2" type="ORF">JKP88DRAFT_339606</name>
</gene>
<feature type="compositionally biased region" description="Basic residues" evidence="1">
    <location>
        <begin position="98"/>
        <end position="108"/>
    </location>
</feature>
<evidence type="ECO:0000313" key="3">
    <source>
        <dbReference type="Proteomes" id="UP000664859"/>
    </source>
</evidence>
<dbReference type="Proteomes" id="UP000664859">
    <property type="component" value="Unassembled WGS sequence"/>
</dbReference>
<keyword evidence="3" id="KW-1185">Reference proteome</keyword>
<evidence type="ECO:0000313" key="2">
    <source>
        <dbReference type="EMBL" id="KAG5175048.1"/>
    </source>
</evidence>
<evidence type="ECO:0000256" key="1">
    <source>
        <dbReference type="SAM" id="MobiDB-lite"/>
    </source>
</evidence>
<sequence length="108" mass="11880">MEPVIAGACIIGIFSILSALSIRTSPLLSLTLPKDGVRISSNTVLSPGHVPPGMRTAVLLEVEDRQEDNEKKEEEEDKEKKMRRNLKRNKGMRGGASGKRKALKGFHN</sequence>
<comment type="caution">
    <text evidence="2">The sequence shown here is derived from an EMBL/GenBank/DDBJ whole genome shotgun (WGS) entry which is preliminary data.</text>
</comment>
<organism evidence="2 3">
    <name type="scientific">Tribonema minus</name>
    <dbReference type="NCBI Taxonomy" id="303371"/>
    <lineage>
        <taxon>Eukaryota</taxon>
        <taxon>Sar</taxon>
        <taxon>Stramenopiles</taxon>
        <taxon>Ochrophyta</taxon>
        <taxon>PX clade</taxon>
        <taxon>Xanthophyceae</taxon>
        <taxon>Tribonematales</taxon>
        <taxon>Tribonemataceae</taxon>
        <taxon>Tribonema</taxon>
    </lineage>
</organism>